<organism evidence="1 2">
    <name type="scientific">Populus deltoides</name>
    <name type="common">Eastern poplar</name>
    <name type="synonym">Eastern cottonwood</name>
    <dbReference type="NCBI Taxonomy" id="3696"/>
    <lineage>
        <taxon>Eukaryota</taxon>
        <taxon>Viridiplantae</taxon>
        <taxon>Streptophyta</taxon>
        <taxon>Embryophyta</taxon>
        <taxon>Tracheophyta</taxon>
        <taxon>Spermatophyta</taxon>
        <taxon>Magnoliopsida</taxon>
        <taxon>eudicotyledons</taxon>
        <taxon>Gunneridae</taxon>
        <taxon>Pentapetalae</taxon>
        <taxon>rosids</taxon>
        <taxon>fabids</taxon>
        <taxon>Malpighiales</taxon>
        <taxon>Salicaceae</taxon>
        <taxon>Saliceae</taxon>
        <taxon>Populus</taxon>
    </lineage>
</organism>
<reference evidence="1" key="1">
    <citation type="journal article" date="2021" name="J. Hered.">
        <title>Genome Assembly of Salicaceae Populus deltoides (Eastern Cottonwood) I-69 Based on Nanopore Sequencing and Hi-C Technologies.</title>
        <authorList>
            <person name="Bai S."/>
            <person name="Wu H."/>
            <person name="Zhang J."/>
            <person name="Pan Z."/>
            <person name="Zhao W."/>
            <person name="Li Z."/>
            <person name="Tong C."/>
        </authorList>
    </citation>
    <scope>NUCLEOTIDE SEQUENCE</scope>
    <source>
        <tissue evidence="1">Leaf</tissue>
    </source>
</reference>
<accession>A0A8T2YJB7</accession>
<dbReference type="EMBL" id="JACEGQ020000006">
    <property type="protein sequence ID" value="KAH8505245.1"/>
    <property type="molecule type" value="Genomic_DNA"/>
</dbReference>
<evidence type="ECO:0000313" key="2">
    <source>
        <dbReference type="Proteomes" id="UP000807159"/>
    </source>
</evidence>
<keyword evidence="2" id="KW-1185">Reference proteome</keyword>
<dbReference type="AlphaFoldDB" id="A0A8T2YJB7"/>
<dbReference type="Proteomes" id="UP000807159">
    <property type="component" value="Chromosome 6"/>
</dbReference>
<feature type="non-terminal residue" evidence="1">
    <location>
        <position position="1"/>
    </location>
</feature>
<sequence length="109" mass="12304">NKDRHLKRNEKYKGFGFVVSLGTGLSRPPTDGETHPLFSSELIYLRPIWGLPRWVQRHSDCQRVLSGVALTDTERDDSTGTTRGLSNATWPLYPLPETLAGGCDTKWEF</sequence>
<comment type="caution">
    <text evidence="1">The sequence shown here is derived from an EMBL/GenBank/DDBJ whole genome shotgun (WGS) entry which is preliminary data.</text>
</comment>
<proteinExistence type="predicted"/>
<evidence type="ECO:0000313" key="1">
    <source>
        <dbReference type="EMBL" id="KAH8505245.1"/>
    </source>
</evidence>
<feature type="non-terminal residue" evidence="1">
    <location>
        <position position="109"/>
    </location>
</feature>
<protein>
    <submittedName>
        <fullName evidence="1">Uncharacterized protein</fullName>
    </submittedName>
</protein>
<gene>
    <name evidence="1" type="ORF">H0E87_012480</name>
</gene>
<name>A0A8T2YJB7_POPDE</name>